<reference evidence="3 4" key="1">
    <citation type="submission" date="2020-08" db="EMBL/GenBank/DDBJ databases">
        <title>Genomic Encyclopedia of Type Strains, Phase IV (KMG-IV): sequencing the most valuable type-strain genomes for metagenomic binning, comparative biology and taxonomic classification.</title>
        <authorList>
            <person name="Goeker M."/>
        </authorList>
    </citation>
    <scope>NUCLEOTIDE SEQUENCE [LARGE SCALE GENOMIC DNA]</scope>
    <source>
        <strain evidence="3 4">DSM 26736</strain>
    </source>
</reference>
<dbReference type="Proteomes" id="UP000527143">
    <property type="component" value="Unassembled WGS sequence"/>
</dbReference>
<keyword evidence="2" id="KW-0472">Membrane</keyword>
<dbReference type="EMBL" id="JACIJF010000003">
    <property type="protein sequence ID" value="MBB5710193.1"/>
    <property type="molecule type" value="Genomic_DNA"/>
</dbReference>
<gene>
    <name evidence="3" type="ORF">FHT02_001421</name>
</gene>
<evidence type="ECO:0000313" key="3">
    <source>
        <dbReference type="EMBL" id="MBB5710193.1"/>
    </source>
</evidence>
<dbReference type="AlphaFoldDB" id="A0A840YQ84"/>
<feature type="transmembrane region" description="Helical" evidence="2">
    <location>
        <begin position="36"/>
        <end position="57"/>
    </location>
</feature>
<proteinExistence type="predicted"/>
<feature type="compositionally biased region" description="Low complexity" evidence="1">
    <location>
        <begin position="85"/>
        <end position="96"/>
    </location>
</feature>
<comment type="caution">
    <text evidence="3">The sequence shown here is derived from an EMBL/GenBank/DDBJ whole genome shotgun (WGS) entry which is preliminary data.</text>
</comment>
<keyword evidence="2" id="KW-1133">Transmembrane helix</keyword>
<sequence>MAAKTPRKRASNDGATSTTPPKAEQASATRPSGRSLAIGTLSAGALIGAVVAALFGASKLGKRSYTDGQPLAPGAQPDPAPTPAEGPAAAQTAQTPGSAEHVPTDLMSDKHPGFEDRAVDAFRPDPTAPIPDGERDAFRPALAGSQAPTLVAGQAQDNQRLNAMPS</sequence>
<evidence type="ECO:0000256" key="1">
    <source>
        <dbReference type="SAM" id="MobiDB-lite"/>
    </source>
</evidence>
<evidence type="ECO:0000256" key="2">
    <source>
        <dbReference type="SAM" id="Phobius"/>
    </source>
</evidence>
<feature type="compositionally biased region" description="Polar residues" evidence="1">
    <location>
        <begin position="13"/>
        <end position="32"/>
    </location>
</feature>
<dbReference type="RefSeq" id="WP_184085900.1">
    <property type="nucleotide sequence ID" value="NZ_JACIJF010000003.1"/>
</dbReference>
<organism evidence="3 4">
    <name type="scientific">Sphingomonas xinjiangensis</name>
    <dbReference type="NCBI Taxonomy" id="643568"/>
    <lineage>
        <taxon>Bacteria</taxon>
        <taxon>Pseudomonadati</taxon>
        <taxon>Pseudomonadota</taxon>
        <taxon>Alphaproteobacteria</taxon>
        <taxon>Sphingomonadales</taxon>
        <taxon>Sphingomonadaceae</taxon>
        <taxon>Sphingomonas</taxon>
    </lineage>
</organism>
<evidence type="ECO:0000313" key="4">
    <source>
        <dbReference type="Proteomes" id="UP000527143"/>
    </source>
</evidence>
<keyword evidence="4" id="KW-1185">Reference proteome</keyword>
<keyword evidence="2" id="KW-0812">Transmembrane</keyword>
<feature type="region of interest" description="Disordered" evidence="1">
    <location>
        <begin position="1"/>
        <end position="34"/>
    </location>
</feature>
<feature type="compositionally biased region" description="Basic and acidic residues" evidence="1">
    <location>
        <begin position="107"/>
        <end position="123"/>
    </location>
</feature>
<protein>
    <submittedName>
        <fullName evidence="3">Uncharacterized protein</fullName>
    </submittedName>
</protein>
<feature type="region of interest" description="Disordered" evidence="1">
    <location>
        <begin position="62"/>
        <end position="166"/>
    </location>
</feature>
<name>A0A840YQ84_9SPHN</name>
<accession>A0A840YQ84</accession>
<feature type="compositionally biased region" description="Polar residues" evidence="1">
    <location>
        <begin position="155"/>
        <end position="166"/>
    </location>
</feature>